<evidence type="ECO:0000256" key="8">
    <source>
        <dbReference type="SAM" id="MobiDB-lite"/>
    </source>
</evidence>
<dbReference type="InterPro" id="IPR003616">
    <property type="entry name" value="Post-SET_dom"/>
</dbReference>
<dbReference type="FunFam" id="2.170.270.10:FF:000037">
    <property type="entry name" value="Histone-lysine N-methyltransferase"/>
    <property type="match status" value="1"/>
</dbReference>
<dbReference type="Pfam" id="PF00856">
    <property type="entry name" value="SET"/>
    <property type="match status" value="1"/>
</dbReference>
<dbReference type="GO" id="GO:0032259">
    <property type="term" value="P:methylation"/>
    <property type="evidence" value="ECO:0007669"/>
    <property type="project" value="UniProtKB-KW"/>
</dbReference>
<dbReference type="SMART" id="SM00508">
    <property type="entry name" value="PostSET"/>
    <property type="match status" value="1"/>
</dbReference>
<feature type="compositionally biased region" description="Low complexity" evidence="8">
    <location>
        <begin position="1023"/>
        <end position="1040"/>
    </location>
</feature>
<evidence type="ECO:0000256" key="3">
    <source>
        <dbReference type="ARBA" id="ARBA00022454"/>
    </source>
</evidence>
<dbReference type="GO" id="GO:0042054">
    <property type="term" value="F:histone methyltransferase activity"/>
    <property type="evidence" value="ECO:0007669"/>
    <property type="project" value="InterPro"/>
</dbReference>
<feature type="compositionally biased region" description="Basic and acidic residues" evidence="8">
    <location>
        <begin position="1151"/>
        <end position="1161"/>
    </location>
</feature>
<feature type="compositionally biased region" description="Low complexity" evidence="8">
    <location>
        <begin position="1272"/>
        <end position="1289"/>
    </location>
</feature>
<proteinExistence type="predicted"/>
<feature type="domain" description="AWS" evidence="11">
    <location>
        <begin position="665"/>
        <end position="712"/>
    </location>
</feature>
<organism evidence="12 13">
    <name type="scientific">Ceratocystis fimbriata CBS 114723</name>
    <dbReference type="NCBI Taxonomy" id="1035309"/>
    <lineage>
        <taxon>Eukaryota</taxon>
        <taxon>Fungi</taxon>
        <taxon>Dikarya</taxon>
        <taxon>Ascomycota</taxon>
        <taxon>Pezizomycotina</taxon>
        <taxon>Sordariomycetes</taxon>
        <taxon>Hypocreomycetidae</taxon>
        <taxon>Microascales</taxon>
        <taxon>Ceratocystidaceae</taxon>
        <taxon>Ceratocystis</taxon>
    </lineage>
</organism>
<feature type="compositionally biased region" description="Basic residues" evidence="8">
    <location>
        <begin position="1004"/>
        <end position="1019"/>
    </location>
</feature>
<dbReference type="Gene3D" id="2.170.270.10">
    <property type="entry name" value="SET domain"/>
    <property type="match status" value="1"/>
</dbReference>
<evidence type="ECO:0000256" key="2">
    <source>
        <dbReference type="ARBA" id="ARBA00004286"/>
    </source>
</evidence>
<evidence type="ECO:0000313" key="13">
    <source>
        <dbReference type="Proteomes" id="UP000222788"/>
    </source>
</evidence>
<evidence type="ECO:0000259" key="10">
    <source>
        <dbReference type="PROSITE" id="PS50868"/>
    </source>
</evidence>
<dbReference type="PROSITE" id="PS51215">
    <property type="entry name" value="AWS"/>
    <property type="match status" value="1"/>
</dbReference>
<feature type="region of interest" description="Disordered" evidence="8">
    <location>
        <begin position="1"/>
        <end position="133"/>
    </location>
</feature>
<dbReference type="PROSITE" id="PS50280">
    <property type="entry name" value="SET"/>
    <property type="match status" value="1"/>
</dbReference>
<comment type="caution">
    <text evidence="12">The sequence shown here is derived from an EMBL/GenBank/DDBJ whole genome shotgun (WGS) entry which is preliminary data.</text>
</comment>
<dbReference type="Proteomes" id="UP000222788">
    <property type="component" value="Unassembled WGS sequence"/>
</dbReference>
<name>A0A2C5X1J6_9PEZI</name>
<dbReference type="GO" id="GO:0005634">
    <property type="term" value="C:nucleus"/>
    <property type="evidence" value="ECO:0007669"/>
    <property type="project" value="UniProtKB-SubCell"/>
</dbReference>
<feature type="compositionally biased region" description="Basic and acidic residues" evidence="8">
    <location>
        <begin position="1093"/>
        <end position="1104"/>
    </location>
</feature>
<accession>A0A2C5X1J6</accession>
<feature type="region of interest" description="Disordered" evidence="8">
    <location>
        <begin position="322"/>
        <end position="412"/>
    </location>
</feature>
<keyword evidence="3" id="KW-0158">Chromosome</keyword>
<keyword evidence="13" id="KW-1185">Reference proteome</keyword>
<evidence type="ECO:0000256" key="6">
    <source>
        <dbReference type="ARBA" id="ARBA00022691"/>
    </source>
</evidence>
<sequence>MSSSARRPLPSSENNLVVVPAPASIESPPTSIAGDMHHHQEQEQQQRSRHHMSGIVKTRDLHPSTPPTSLSDPYLDHHHSRSNRYSDIDMQIESPVDIPTSLSSSFSPRKKRDFAAANHVSTPSATTTAATTTATTPTATSVAAVAAIATITPPSEPVALLDDEPSSLLVTTAHDDDFSGHGVDATVEDSLCDTEMPDRPKPNRKSRISAFATAAASNNPLSPAALGISASDAVATPVSSKLRKDRLARSKPGIERPRRAARASAVYNLCKLSGTDVHGKRAAKGDIVSGRIRRKSAVAKLASQQTAVAASSVQDVVDSQQQAPVDTALTPAQQKPASIKAPLSQRESSEGAASTIPKLNSFKKSVSVQQKSTRASSSTPSIHATAAASTPSSSSAHAIMTRRRRSEPVSALQNKRAVISEPLPRNPTANLVDLAPKTRGLTRELKRLRDTDEFAHIDSKPVLHTVWSNGKMMTLPSRSSGRNAKAAAASVSSAVFSYAQNSSKAASPADAASLSSFHSSSTSRLRKDATPADDRSEKERTQDVEQLPPVPKKKPVKNYMEHGLYAGQRFTVNDILRSLTAEERREVARHDELAPKSSDRDNKLLPSPIFNGLRLLLKGRDFKLPYDVFNPLPPGQSKPGDWRKMAKNRFIGDSKDYWRNTHGEEWQSKCVCTPDDGCGESCQNRIMLYECDKENCNIGKAHCTNRAFQTLAERKAQGNKYSMGVEVIKTENRGYGVRANRCFEANQIIVEYTGEIITEEECQRRMEEKYKDNECFYLMSFDQNMILDATTGSIARFVNHSCKPNCRMVKWVVHGQPRMALFAGDDPIMTGDELTYDYKFDPFSSKNMQKCLCGADNCRGWLTSKEAPQQKEAKNQKAAAQKAAAAEDTKRAVAATTRKSRKIILGTAASKKPALVRGVAAKNRGSTSAVAAATVMASTARRGRASGFVKSTPVTASSSAAKRKRSAETDDEPKPARKRTRPPPLTTRRSGRHSASASGQPGKISRKVTRRQPSKKRIMSRLQSVQSDSDVSSVVSNSSSGTLKPENPESYTVPDTPIQGKPNPSRATNTKNTAKTATKAMAEVVASTTSDAPAKEKPRSEKDIGLTASATIRKRAPQRSRIKRLPNGEIAVNKKWKVVARNPKSLAAEAKANEEASKRAAEAASSRVQRKRSLPTGPSAKSRMRWQSAKQDWLSVSEPTIADDGSIDDRHATASDLNGHDWQMGGGVSAKLAVSASLTSPVAPTGVMPSSHPSATFSSVRMAMLNRPPPLLSSDVSTPPSPSPLISASAPAPASIFHTVPERPRQQPRTPFLLQEPGSGVIAASPSPSPAGSVVASPAGVARAALNAPPSVLLHVGARPPPLSQEALMLQACEARKALGSI</sequence>
<feature type="compositionally biased region" description="Basic residues" evidence="8">
    <location>
        <begin position="1112"/>
        <end position="1123"/>
    </location>
</feature>
<dbReference type="InterPro" id="IPR006560">
    <property type="entry name" value="AWS_dom"/>
</dbReference>
<dbReference type="InterPro" id="IPR046341">
    <property type="entry name" value="SET_dom_sf"/>
</dbReference>
<keyword evidence="5 12" id="KW-0808">Transferase</keyword>
<keyword evidence="7" id="KW-0539">Nucleus</keyword>
<evidence type="ECO:0000256" key="5">
    <source>
        <dbReference type="ARBA" id="ARBA00022679"/>
    </source>
</evidence>
<reference evidence="12 13" key="2">
    <citation type="journal article" date="2013" name="IMA Fungus">
        <title>IMA Genome-F 1: Ceratocystis fimbriata: Draft nuclear genome sequence for the plant pathogen, Ceratocystis fimbriata.</title>
        <authorList>
            <person name="Wilken P.M."/>
            <person name="Steenkamp E.T."/>
            <person name="Wingfield M.J."/>
            <person name="de Beer Z.W."/>
            <person name="Wingfield B.D."/>
        </authorList>
    </citation>
    <scope>NUCLEOTIDE SEQUENCE [LARGE SCALE GENOMIC DNA]</scope>
    <source>
        <strain evidence="12 13">CBS 114723</strain>
    </source>
</reference>
<reference evidence="12 13" key="1">
    <citation type="journal article" date="2013" name="Fungal Biol.">
        <title>Analysis of microsatellite markers in the genome of the plant pathogen Ceratocystis fimbriata.</title>
        <authorList>
            <person name="Simpson M.C."/>
            <person name="Wilken P.M."/>
            <person name="Coetzee M.P."/>
            <person name="Wingfield M.J."/>
            <person name="Wingfield B.D."/>
        </authorList>
    </citation>
    <scope>NUCLEOTIDE SEQUENCE [LARGE SCALE GENOMIC DNA]</scope>
    <source>
        <strain evidence="12 13">CBS 114723</strain>
    </source>
</reference>
<gene>
    <name evidence="12" type="primary">ASH1L</name>
    <name evidence="12" type="ORF">CFIMG_004053RA</name>
</gene>
<dbReference type="SMART" id="SM00317">
    <property type="entry name" value="SET"/>
    <property type="match status" value="1"/>
</dbReference>
<dbReference type="PROSITE" id="PS50868">
    <property type="entry name" value="POST_SET"/>
    <property type="match status" value="1"/>
</dbReference>
<protein>
    <submittedName>
        <fullName evidence="12">Histone-lysine N-methyltransferase ASH1L</fullName>
    </submittedName>
</protein>
<feature type="compositionally biased region" description="Polar residues" evidence="8">
    <location>
        <begin position="1"/>
        <end position="15"/>
    </location>
</feature>
<dbReference type="STRING" id="1035309.A0A2C5X1J6"/>
<feature type="compositionally biased region" description="Basic and acidic residues" evidence="8">
    <location>
        <begin position="966"/>
        <end position="975"/>
    </location>
</feature>
<dbReference type="OrthoDB" id="422362at2759"/>
<feature type="compositionally biased region" description="Low complexity" evidence="8">
    <location>
        <begin position="1067"/>
        <end position="1082"/>
    </location>
</feature>
<evidence type="ECO:0000256" key="1">
    <source>
        <dbReference type="ARBA" id="ARBA00004123"/>
    </source>
</evidence>
<evidence type="ECO:0000256" key="7">
    <source>
        <dbReference type="ARBA" id="ARBA00023242"/>
    </source>
</evidence>
<feature type="region of interest" description="Disordered" evidence="8">
    <location>
        <begin position="516"/>
        <end position="555"/>
    </location>
</feature>
<feature type="region of interest" description="Disordered" evidence="8">
    <location>
        <begin position="1149"/>
        <end position="1191"/>
    </location>
</feature>
<feature type="domain" description="SET" evidence="9">
    <location>
        <begin position="723"/>
        <end position="839"/>
    </location>
</feature>
<dbReference type="InterPro" id="IPR001214">
    <property type="entry name" value="SET_dom"/>
</dbReference>
<comment type="subcellular location">
    <subcellularLocation>
        <location evidence="2">Chromosome</location>
    </subcellularLocation>
    <subcellularLocation>
        <location evidence="1">Nucleus</location>
    </subcellularLocation>
</comment>
<evidence type="ECO:0000313" key="12">
    <source>
        <dbReference type="EMBL" id="PHH52006.1"/>
    </source>
</evidence>
<evidence type="ECO:0000256" key="4">
    <source>
        <dbReference type="ARBA" id="ARBA00022603"/>
    </source>
</evidence>
<dbReference type="SUPFAM" id="SSF82199">
    <property type="entry name" value="SET domain"/>
    <property type="match status" value="1"/>
</dbReference>
<dbReference type="EMBL" id="APWK03000079">
    <property type="protein sequence ID" value="PHH52006.1"/>
    <property type="molecule type" value="Genomic_DNA"/>
</dbReference>
<evidence type="ECO:0000259" key="9">
    <source>
        <dbReference type="PROSITE" id="PS50280"/>
    </source>
</evidence>
<feature type="compositionally biased region" description="Low complexity" evidence="8">
    <location>
        <begin position="363"/>
        <end position="399"/>
    </location>
</feature>
<evidence type="ECO:0000259" key="11">
    <source>
        <dbReference type="PROSITE" id="PS51215"/>
    </source>
</evidence>
<feature type="domain" description="Post-SET" evidence="10">
    <location>
        <begin position="847"/>
        <end position="863"/>
    </location>
</feature>
<dbReference type="Pfam" id="PF17907">
    <property type="entry name" value="AWS"/>
    <property type="match status" value="1"/>
</dbReference>
<keyword evidence="6" id="KW-0949">S-adenosyl-L-methionine</keyword>
<dbReference type="GO" id="GO:0005694">
    <property type="term" value="C:chromosome"/>
    <property type="evidence" value="ECO:0007669"/>
    <property type="project" value="UniProtKB-SubCell"/>
</dbReference>
<feature type="compositionally biased region" description="Basic and acidic residues" evidence="8">
    <location>
        <begin position="525"/>
        <end position="543"/>
    </location>
</feature>
<feature type="region of interest" description="Disordered" evidence="8">
    <location>
        <begin position="1270"/>
        <end position="1289"/>
    </location>
</feature>
<dbReference type="InterPro" id="IPR050777">
    <property type="entry name" value="SET2_Histone-Lys_MeTrsfase"/>
</dbReference>
<feature type="compositionally biased region" description="Low complexity" evidence="8">
    <location>
        <begin position="121"/>
        <end position="133"/>
    </location>
</feature>
<dbReference type="PANTHER" id="PTHR22884">
    <property type="entry name" value="SET DOMAIN PROTEINS"/>
    <property type="match status" value="1"/>
</dbReference>
<feature type="compositionally biased region" description="Basic and acidic residues" evidence="8">
    <location>
        <begin position="35"/>
        <end position="46"/>
    </location>
</feature>
<feature type="region of interest" description="Disordered" evidence="8">
    <location>
        <begin position="938"/>
        <end position="1123"/>
    </location>
</feature>
<keyword evidence="4 12" id="KW-0489">Methyltransferase</keyword>